<organism evidence="2 3">
    <name type="scientific">Lasiosphaeris hirsuta</name>
    <dbReference type="NCBI Taxonomy" id="260670"/>
    <lineage>
        <taxon>Eukaryota</taxon>
        <taxon>Fungi</taxon>
        <taxon>Dikarya</taxon>
        <taxon>Ascomycota</taxon>
        <taxon>Pezizomycotina</taxon>
        <taxon>Sordariomycetes</taxon>
        <taxon>Sordariomycetidae</taxon>
        <taxon>Sordariales</taxon>
        <taxon>Lasiosphaeriaceae</taxon>
        <taxon>Lasiosphaeris</taxon>
    </lineage>
</organism>
<evidence type="ECO:0000313" key="3">
    <source>
        <dbReference type="Proteomes" id="UP001172102"/>
    </source>
</evidence>
<dbReference type="AlphaFoldDB" id="A0AA40B0M5"/>
<proteinExistence type="predicted"/>
<protein>
    <submittedName>
        <fullName evidence="2">Uncharacterized protein</fullName>
    </submittedName>
</protein>
<dbReference type="Proteomes" id="UP001172102">
    <property type="component" value="Unassembled WGS sequence"/>
</dbReference>
<evidence type="ECO:0000256" key="1">
    <source>
        <dbReference type="SAM" id="MobiDB-lite"/>
    </source>
</evidence>
<sequence>MLFPSRDIPPQALTKINAMHSPVSLEPWTVPSHGQPGRDQEGDATTTWAGSTCSLARRMSAPARPALSLLFLRRRPTDGHGARAGSRLASNTMQSLNLKHARSMRCRCQPPLPLISLRLDCERHRIAPSRSRSKTSGLRASFAASQNADRNPRDPSASLQTRRATDKVQLGALQ</sequence>
<keyword evidence="3" id="KW-1185">Reference proteome</keyword>
<accession>A0AA40B0M5</accession>
<feature type="region of interest" description="Disordered" evidence="1">
    <location>
        <begin position="128"/>
        <end position="174"/>
    </location>
</feature>
<reference evidence="2" key="1">
    <citation type="submission" date="2023-06" db="EMBL/GenBank/DDBJ databases">
        <title>Genome-scale phylogeny and comparative genomics of the fungal order Sordariales.</title>
        <authorList>
            <consortium name="Lawrence Berkeley National Laboratory"/>
            <person name="Hensen N."/>
            <person name="Bonometti L."/>
            <person name="Westerberg I."/>
            <person name="Brannstrom I.O."/>
            <person name="Guillou S."/>
            <person name="Cros-Aarteil S."/>
            <person name="Calhoun S."/>
            <person name="Haridas S."/>
            <person name="Kuo A."/>
            <person name="Mondo S."/>
            <person name="Pangilinan J."/>
            <person name="Riley R."/>
            <person name="Labutti K."/>
            <person name="Andreopoulos B."/>
            <person name="Lipzen A."/>
            <person name="Chen C."/>
            <person name="Yanf M."/>
            <person name="Daum C."/>
            <person name="Ng V."/>
            <person name="Clum A."/>
            <person name="Steindorff A."/>
            <person name="Ohm R."/>
            <person name="Martin F."/>
            <person name="Silar P."/>
            <person name="Natvig D."/>
            <person name="Lalanne C."/>
            <person name="Gautier V."/>
            <person name="Ament-Velasquez S.L."/>
            <person name="Kruys A."/>
            <person name="Hutchinson M.I."/>
            <person name="Powell A.J."/>
            <person name="Barry K."/>
            <person name="Miller A.N."/>
            <person name="Grigoriev I.V."/>
            <person name="Debuchy R."/>
            <person name="Gladieux P."/>
            <person name="Thoren M.H."/>
            <person name="Johannesson H."/>
        </authorList>
    </citation>
    <scope>NUCLEOTIDE SEQUENCE</scope>
    <source>
        <strain evidence="2">SMH4607-1</strain>
    </source>
</reference>
<dbReference type="EMBL" id="JAUKUA010000002">
    <property type="protein sequence ID" value="KAK0725468.1"/>
    <property type="molecule type" value="Genomic_DNA"/>
</dbReference>
<evidence type="ECO:0000313" key="2">
    <source>
        <dbReference type="EMBL" id="KAK0725468.1"/>
    </source>
</evidence>
<name>A0AA40B0M5_9PEZI</name>
<comment type="caution">
    <text evidence="2">The sequence shown here is derived from an EMBL/GenBank/DDBJ whole genome shotgun (WGS) entry which is preliminary data.</text>
</comment>
<feature type="compositionally biased region" description="Polar residues" evidence="1">
    <location>
        <begin position="134"/>
        <end position="149"/>
    </location>
</feature>
<gene>
    <name evidence="2" type="ORF">B0H67DRAFT_570601</name>
</gene>